<comment type="caution">
    <text evidence="1">The sequence shown here is derived from an EMBL/GenBank/DDBJ whole genome shotgun (WGS) entry which is preliminary data.</text>
</comment>
<sequence>MGEPLQSRILDYYDEADREKGQDDGLSYATPVFVPAHPRY</sequence>
<keyword evidence="2" id="KW-1185">Reference proteome</keyword>
<evidence type="ECO:0000313" key="1">
    <source>
        <dbReference type="EMBL" id="MEV5510770.1"/>
    </source>
</evidence>
<name>A0ABV3K6J1_STRON</name>
<proteinExistence type="predicted"/>
<reference evidence="1 2" key="1">
    <citation type="submission" date="2024-06" db="EMBL/GenBank/DDBJ databases">
        <title>The Natural Products Discovery Center: Release of the First 8490 Sequenced Strains for Exploring Actinobacteria Biosynthetic Diversity.</title>
        <authorList>
            <person name="Kalkreuter E."/>
            <person name="Kautsar S.A."/>
            <person name="Yang D."/>
            <person name="Bader C.D."/>
            <person name="Teijaro C.N."/>
            <person name="Fluegel L."/>
            <person name="Davis C.M."/>
            <person name="Simpson J.R."/>
            <person name="Lauterbach L."/>
            <person name="Steele A.D."/>
            <person name="Gui C."/>
            <person name="Meng S."/>
            <person name="Li G."/>
            <person name="Viehrig K."/>
            <person name="Ye F."/>
            <person name="Su P."/>
            <person name="Kiefer A.F."/>
            <person name="Nichols A."/>
            <person name="Cepeda A.J."/>
            <person name="Yan W."/>
            <person name="Fan B."/>
            <person name="Jiang Y."/>
            <person name="Adhikari A."/>
            <person name="Zheng C.-J."/>
            <person name="Schuster L."/>
            <person name="Cowan T.M."/>
            <person name="Smanski M.J."/>
            <person name="Chevrette M.G."/>
            <person name="De Carvalho L.P.S."/>
            <person name="Shen B."/>
        </authorList>
    </citation>
    <scope>NUCLEOTIDE SEQUENCE [LARGE SCALE GENOMIC DNA]</scope>
    <source>
        <strain evidence="1 2">NPDC052347</strain>
    </source>
</reference>
<gene>
    <name evidence="1" type="ORF">AB0L16_30830</name>
</gene>
<evidence type="ECO:0000313" key="2">
    <source>
        <dbReference type="Proteomes" id="UP001552594"/>
    </source>
</evidence>
<dbReference type="RefSeq" id="WP_277751871.1">
    <property type="nucleotide sequence ID" value="NZ_JBFAUK010000039.1"/>
</dbReference>
<protein>
    <submittedName>
        <fullName evidence="1">Uncharacterized protein</fullName>
    </submittedName>
</protein>
<dbReference type="EMBL" id="JBFAUK010000039">
    <property type="protein sequence ID" value="MEV5510770.1"/>
    <property type="molecule type" value="Genomic_DNA"/>
</dbReference>
<organism evidence="1 2">
    <name type="scientific">Streptomyces orinoci</name>
    <name type="common">Streptoverticillium orinoci</name>
    <dbReference type="NCBI Taxonomy" id="67339"/>
    <lineage>
        <taxon>Bacteria</taxon>
        <taxon>Bacillati</taxon>
        <taxon>Actinomycetota</taxon>
        <taxon>Actinomycetes</taxon>
        <taxon>Kitasatosporales</taxon>
        <taxon>Streptomycetaceae</taxon>
        <taxon>Streptomyces</taxon>
    </lineage>
</organism>
<accession>A0ABV3K6J1</accession>
<dbReference type="Proteomes" id="UP001552594">
    <property type="component" value="Unassembled WGS sequence"/>
</dbReference>